<dbReference type="SUPFAM" id="SSF117396">
    <property type="entry name" value="TM1631-like"/>
    <property type="match status" value="1"/>
</dbReference>
<dbReference type="EMBL" id="ATHL01000006">
    <property type="protein sequence ID" value="EQB19645.1"/>
    <property type="molecule type" value="Genomic_DNA"/>
</dbReference>
<evidence type="ECO:0000313" key="2">
    <source>
        <dbReference type="Proteomes" id="UP000015527"/>
    </source>
</evidence>
<dbReference type="InterPro" id="IPR002763">
    <property type="entry name" value="DUF72"/>
</dbReference>
<evidence type="ECO:0008006" key="3">
    <source>
        <dbReference type="Google" id="ProtNLM"/>
    </source>
</evidence>
<accession>T0J675</accession>
<keyword evidence="2" id="KW-1185">Reference proteome</keyword>
<dbReference type="eggNOG" id="COG1801">
    <property type="taxonomic scope" value="Bacteria"/>
</dbReference>
<proteinExistence type="predicted"/>
<protein>
    <recommendedName>
        <fullName evidence="3">DUF72 domain-containing protein</fullName>
    </recommendedName>
</protein>
<dbReference type="PATRIC" id="fig|1096930.3.peg.145"/>
<dbReference type="Proteomes" id="UP000015527">
    <property type="component" value="Unassembled WGS sequence"/>
</dbReference>
<name>T0J675_9SPHN</name>
<dbReference type="PANTHER" id="PTHR30348">
    <property type="entry name" value="UNCHARACTERIZED PROTEIN YECE"/>
    <property type="match status" value="1"/>
</dbReference>
<dbReference type="PANTHER" id="PTHR30348:SF4">
    <property type="entry name" value="DUF72 DOMAIN-CONTAINING PROTEIN"/>
    <property type="match status" value="1"/>
</dbReference>
<dbReference type="Pfam" id="PF01904">
    <property type="entry name" value="DUF72"/>
    <property type="match status" value="1"/>
</dbReference>
<dbReference type="Gene3D" id="3.20.20.410">
    <property type="entry name" value="Protein of unknown function UPF0759"/>
    <property type="match status" value="1"/>
</dbReference>
<sequence>MRVKAPGEIHVGIGGWSYEPWRETFYPKGISKARELEYVGQHLTGTEINATFYGRQKPASFAKWRDSVPEHFRFAVKGSRYCTNRKNLAEAGESIANFVDQGIVELGDKLGPINWQLAPAKRFDPEEIARFFALLPQEHHGLRLRHALEPRHESFRDPVFLDLVREAGMAVILADSTEYPAFKEAAEASPFLYVRLQNAQSEIEQGYPEADLDRWAARAAEWSKSGRDVFAFFINGAKERAPAAAMATIARL</sequence>
<reference evidence="1 2" key="1">
    <citation type="journal article" date="2013" name="Genome Announc.">
        <title>Genome Sequence of Novosphingobium lindaniclasticum LE124T, Isolated from a Hexachlorocyclohexane Dumpsite.</title>
        <authorList>
            <person name="Saxena A."/>
            <person name="Nayyar N."/>
            <person name="Sangwan N."/>
            <person name="Kumari R."/>
            <person name="Khurana J.P."/>
            <person name="Lal R."/>
        </authorList>
    </citation>
    <scope>NUCLEOTIDE SEQUENCE [LARGE SCALE GENOMIC DNA]</scope>
    <source>
        <strain evidence="1 2">LE124</strain>
    </source>
</reference>
<evidence type="ECO:0000313" key="1">
    <source>
        <dbReference type="EMBL" id="EQB19645.1"/>
    </source>
</evidence>
<comment type="caution">
    <text evidence="1">The sequence shown here is derived from an EMBL/GenBank/DDBJ whole genome shotgun (WGS) entry which is preliminary data.</text>
</comment>
<gene>
    <name evidence="1" type="ORF">L284_00715</name>
</gene>
<dbReference type="InterPro" id="IPR036520">
    <property type="entry name" value="UPF0759_sf"/>
</dbReference>
<organism evidence="1 2">
    <name type="scientific">Novosphingobium lindaniclasticum LE124</name>
    <dbReference type="NCBI Taxonomy" id="1096930"/>
    <lineage>
        <taxon>Bacteria</taxon>
        <taxon>Pseudomonadati</taxon>
        <taxon>Pseudomonadota</taxon>
        <taxon>Alphaproteobacteria</taxon>
        <taxon>Sphingomonadales</taxon>
        <taxon>Sphingomonadaceae</taxon>
        <taxon>Novosphingobium</taxon>
    </lineage>
</organism>
<dbReference type="AlphaFoldDB" id="T0J675"/>